<keyword evidence="3" id="KW-1185">Reference proteome</keyword>
<feature type="domain" description="Integrase catalytic" evidence="1">
    <location>
        <begin position="1"/>
        <end position="98"/>
    </location>
</feature>
<organism evidence="2 3">
    <name type="scientific">Salinimicrobium catena</name>
    <dbReference type="NCBI Taxonomy" id="390640"/>
    <lineage>
        <taxon>Bacteria</taxon>
        <taxon>Pseudomonadati</taxon>
        <taxon>Bacteroidota</taxon>
        <taxon>Flavobacteriia</taxon>
        <taxon>Flavobacteriales</taxon>
        <taxon>Flavobacteriaceae</taxon>
        <taxon>Salinimicrobium</taxon>
    </lineage>
</organism>
<evidence type="ECO:0000313" key="2">
    <source>
        <dbReference type="EMBL" id="SEF12466.1"/>
    </source>
</evidence>
<dbReference type="InterPro" id="IPR036397">
    <property type="entry name" value="RNaseH_sf"/>
</dbReference>
<dbReference type="GO" id="GO:0015074">
    <property type="term" value="P:DNA integration"/>
    <property type="evidence" value="ECO:0007669"/>
    <property type="project" value="InterPro"/>
</dbReference>
<dbReference type="GO" id="GO:0003676">
    <property type="term" value="F:nucleic acid binding"/>
    <property type="evidence" value="ECO:0007669"/>
    <property type="project" value="InterPro"/>
</dbReference>
<proteinExistence type="predicted"/>
<accession>A0A1H5PFF1</accession>
<dbReference type="RefSeq" id="WP_143029430.1">
    <property type="nucleotide sequence ID" value="NZ_FNUG01000015.1"/>
</dbReference>
<dbReference type="AlphaFoldDB" id="A0A1H5PFF1"/>
<dbReference type="Proteomes" id="UP000199448">
    <property type="component" value="Unassembled WGS sequence"/>
</dbReference>
<evidence type="ECO:0000313" key="3">
    <source>
        <dbReference type="Proteomes" id="UP000199448"/>
    </source>
</evidence>
<dbReference type="SUPFAM" id="SSF53098">
    <property type="entry name" value="Ribonuclease H-like"/>
    <property type="match status" value="1"/>
</dbReference>
<dbReference type="Gene3D" id="3.30.420.10">
    <property type="entry name" value="Ribonuclease H-like superfamily/Ribonuclease H"/>
    <property type="match status" value="1"/>
</dbReference>
<dbReference type="InterPro" id="IPR001584">
    <property type="entry name" value="Integrase_cat-core"/>
</dbReference>
<evidence type="ECO:0000259" key="1">
    <source>
        <dbReference type="PROSITE" id="PS50994"/>
    </source>
</evidence>
<dbReference type="EMBL" id="FNUG01000015">
    <property type="protein sequence ID" value="SEF12466.1"/>
    <property type="molecule type" value="Genomic_DNA"/>
</dbReference>
<dbReference type="PROSITE" id="PS50994">
    <property type="entry name" value="INTEGRASE"/>
    <property type="match status" value="1"/>
</dbReference>
<protein>
    <submittedName>
        <fullName evidence="2">Integrase core domain-containing protein</fullName>
    </submittedName>
</protein>
<dbReference type="InterPro" id="IPR012337">
    <property type="entry name" value="RNaseH-like_sf"/>
</dbReference>
<dbReference type="PANTHER" id="PTHR46889">
    <property type="entry name" value="TRANSPOSASE INSF FOR INSERTION SEQUENCE IS3B-RELATED"/>
    <property type="match status" value="1"/>
</dbReference>
<feature type="non-terminal residue" evidence="2">
    <location>
        <position position="1"/>
    </location>
</feature>
<reference evidence="2 3" key="1">
    <citation type="submission" date="2016-10" db="EMBL/GenBank/DDBJ databases">
        <authorList>
            <person name="de Groot N.N."/>
        </authorList>
    </citation>
    <scope>NUCLEOTIDE SEQUENCE [LARGE SCALE GENOMIC DNA]</scope>
    <source>
        <strain evidence="2 3">DSM 23553</strain>
    </source>
</reference>
<dbReference type="PANTHER" id="PTHR46889:SF4">
    <property type="entry name" value="TRANSPOSASE INSO FOR INSERTION SEQUENCE ELEMENT IS911B-RELATED"/>
    <property type="match status" value="1"/>
</dbReference>
<name>A0A1H5PFF1_9FLAO</name>
<dbReference type="InterPro" id="IPR050900">
    <property type="entry name" value="Transposase_IS3/IS150/IS904"/>
</dbReference>
<sequence>EEVKPIIHSDGGGQYYSKEFLSITRGLLRNSMCDNVYENPHAERINGTIKNSYLKGYNPIDFNSLNRKLSKAVYMYNHEKPHSSINHFTPVEYEGKKKKELITLNFH</sequence>
<gene>
    <name evidence="2" type="ORF">SAMN04488034_1151</name>
</gene>
<dbReference type="Pfam" id="PF13683">
    <property type="entry name" value="rve_3"/>
    <property type="match status" value="1"/>
</dbReference>